<dbReference type="OrthoDB" id="351392at2157"/>
<name>L9VPM0_9EURY</name>
<dbReference type="STRING" id="1114856.GCA_000383975_04600"/>
<keyword evidence="1" id="KW-0472">Membrane</keyword>
<proteinExistence type="predicted"/>
<keyword evidence="1" id="KW-0812">Transmembrane</keyword>
<organism evidence="2 3">
    <name type="scientific">Natronorubrum tibetense GA33</name>
    <dbReference type="NCBI Taxonomy" id="1114856"/>
    <lineage>
        <taxon>Archaea</taxon>
        <taxon>Methanobacteriati</taxon>
        <taxon>Methanobacteriota</taxon>
        <taxon>Stenosarchaea group</taxon>
        <taxon>Halobacteria</taxon>
        <taxon>Halobacteriales</taxon>
        <taxon>Natrialbaceae</taxon>
        <taxon>Natronorubrum</taxon>
    </lineage>
</organism>
<dbReference type="AlphaFoldDB" id="L9VPM0"/>
<sequence length="261" mass="30345">MPVQKLDLYDIIVDIFPGLVAVFIFLPLVLGPGTAYSDALDLLGIEATLIIIVLSYVIGRIVHGIASPFDKSISKFGSNIDKFFLEHPIYEKLTKRFGLHLSFEDHIRDGLAPFTPFTMKTVMVHELHAEINEKYDVNTKSIDRHDFNDLKHVCHSILYNKPVLYRRYEILTTFFRSMHTVFGLSLIFYSISLLVYEYVGLGATDTFWAYLYFNDLRIVSLILVLQLILFLIFYYQKRKFSHRRNRALIYDTVIELKGKTE</sequence>
<dbReference type="RefSeq" id="WP_006090948.1">
    <property type="nucleotide sequence ID" value="NZ_AOHW01000038.1"/>
</dbReference>
<gene>
    <name evidence="2" type="ORF">C496_14897</name>
</gene>
<feature type="transmembrane region" description="Helical" evidence="1">
    <location>
        <begin position="12"/>
        <end position="30"/>
    </location>
</feature>
<dbReference type="Proteomes" id="UP000011599">
    <property type="component" value="Unassembled WGS sequence"/>
</dbReference>
<keyword evidence="3" id="KW-1185">Reference proteome</keyword>
<evidence type="ECO:0000256" key="1">
    <source>
        <dbReference type="SAM" id="Phobius"/>
    </source>
</evidence>
<feature type="transmembrane region" description="Helical" evidence="1">
    <location>
        <begin position="216"/>
        <end position="235"/>
    </location>
</feature>
<dbReference type="EMBL" id="AOHW01000038">
    <property type="protein sequence ID" value="ELY39155.1"/>
    <property type="molecule type" value="Genomic_DNA"/>
</dbReference>
<protein>
    <submittedName>
        <fullName evidence="2">Uncharacterized protein</fullName>
    </submittedName>
</protein>
<comment type="caution">
    <text evidence="2">The sequence shown here is derived from an EMBL/GenBank/DDBJ whole genome shotgun (WGS) entry which is preliminary data.</text>
</comment>
<evidence type="ECO:0000313" key="3">
    <source>
        <dbReference type="Proteomes" id="UP000011599"/>
    </source>
</evidence>
<feature type="transmembrane region" description="Helical" evidence="1">
    <location>
        <begin position="174"/>
        <end position="196"/>
    </location>
</feature>
<keyword evidence="1" id="KW-1133">Transmembrane helix</keyword>
<evidence type="ECO:0000313" key="2">
    <source>
        <dbReference type="EMBL" id="ELY39155.1"/>
    </source>
</evidence>
<accession>L9VPM0</accession>
<feature type="transmembrane region" description="Helical" evidence="1">
    <location>
        <begin position="42"/>
        <end position="62"/>
    </location>
</feature>
<reference evidence="2 3" key="1">
    <citation type="journal article" date="2014" name="PLoS Genet.">
        <title>Phylogenetically driven sequencing of extremely halophilic archaea reveals strategies for static and dynamic osmo-response.</title>
        <authorList>
            <person name="Becker E.A."/>
            <person name="Seitzer P.M."/>
            <person name="Tritt A."/>
            <person name="Larsen D."/>
            <person name="Krusor M."/>
            <person name="Yao A.I."/>
            <person name="Wu D."/>
            <person name="Madern D."/>
            <person name="Eisen J.A."/>
            <person name="Darling A.E."/>
            <person name="Facciotti M.T."/>
        </authorList>
    </citation>
    <scope>NUCLEOTIDE SEQUENCE [LARGE SCALE GENOMIC DNA]</scope>
    <source>
        <strain evidence="2 3">GA33</strain>
    </source>
</reference>